<dbReference type="PANTHER" id="PTHR31001">
    <property type="entry name" value="UNCHARACTERIZED TRANSCRIPTIONAL REGULATORY PROTEIN"/>
    <property type="match status" value="1"/>
</dbReference>
<evidence type="ECO:0000313" key="8">
    <source>
        <dbReference type="EMBL" id="KAL2823802.1"/>
    </source>
</evidence>
<dbReference type="InterPro" id="IPR036864">
    <property type="entry name" value="Zn2-C6_fun-type_DNA-bd_sf"/>
</dbReference>
<evidence type="ECO:0000256" key="6">
    <source>
        <dbReference type="SAM" id="MobiDB-lite"/>
    </source>
</evidence>
<name>A0ABR4I826_9EURO</name>
<sequence>MKRNYTGVPKEMMTQWGRPLLSCRPCRQQKRRCDRQRPCSNCSQRNISCEYTENQHIEVQRGKADDGLRQTTTNLPPRTTDQVFHLAQSPEEAALLKPSRGPRRPQDEASHEPPLAFHLTPFSFHSRSTSPRGIPLDTGYLAGHLPPISEARELFTHFVATMQPTIGILHIPSTRHLMEQMYQGMLDGQAPDAATLLLFFGIFAGSALSTTPGLLQKLNSTQAQATAASKAYMCLSLSIIEDPQQLPASTLALAGMTVMAHLILNERGPLEAHLTRTRCHWMARSMQIHRLDAARSKEERNLKGYNEIDIEVQRRIWWSLVASDWLSGFCGGVQEGSYTFQPNHMCVDYPSNVDDEHITATEISNIQPISQHTSTISLIYRAKFATICREVIDAMPSMTLEAQEPDYNTILALDARFQSYLNDLPAFARLDTASLRQSESICAKRPYISWQRTTAHLSFHTRLCRLHRPYHIKGMTDPKYEYSRRVCVRSAQIVLDLRRTMDEARPPVGLQPARFLVIVQHVFLAALTLATDVSFDATAPDAEVRKGKVLAAYETLEKSTEEACGFREVIQNNLRTLMLILERREGPDDSPRLCGSTDLRNGSAVAIAEGYMVRPGEEEDNSIPDPGPWDENRDHLWSEFIAVAPDLDFSHWEMLLNGVDTHSDTRG</sequence>
<dbReference type="Gene3D" id="4.10.240.10">
    <property type="entry name" value="Zn(2)-C6 fungal-type DNA-binding domain"/>
    <property type="match status" value="1"/>
</dbReference>
<evidence type="ECO:0000259" key="7">
    <source>
        <dbReference type="PROSITE" id="PS50048"/>
    </source>
</evidence>
<feature type="domain" description="Zn(2)-C6 fungal-type" evidence="7">
    <location>
        <begin position="22"/>
        <end position="51"/>
    </location>
</feature>
<accession>A0ABR4I826</accession>
<gene>
    <name evidence="8" type="ORF">BDW59DRAFT_148362</name>
</gene>
<dbReference type="CDD" id="cd12148">
    <property type="entry name" value="fungal_TF_MHR"/>
    <property type="match status" value="1"/>
</dbReference>
<proteinExistence type="predicted"/>
<organism evidence="8 9">
    <name type="scientific">Aspergillus cavernicola</name>
    <dbReference type="NCBI Taxonomy" id="176166"/>
    <lineage>
        <taxon>Eukaryota</taxon>
        <taxon>Fungi</taxon>
        <taxon>Dikarya</taxon>
        <taxon>Ascomycota</taxon>
        <taxon>Pezizomycotina</taxon>
        <taxon>Eurotiomycetes</taxon>
        <taxon>Eurotiomycetidae</taxon>
        <taxon>Eurotiales</taxon>
        <taxon>Aspergillaceae</taxon>
        <taxon>Aspergillus</taxon>
        <taxon>Aspergillus subgen. Nidulantes</taxon>
    </lineage>
</organism>
<keyword evidence="9" id="KW-1185">Reference proteome</keyword>
<evidence type="ECO:0000256" key="3">
    <source>
        <dbReference type="ARBA" id="ARBA00023125"/>
    </source>
</evidence>
<dbReference type="PROSITE" id="PS50048">
    <property type="entry name" value="ZN2_CY6_FUNGAL_2"/>
    <property type="match status" value="1"/>
</dbReference>
<dbReference type="Proteomes" id="UP001610335">
    <property type="component" value="Unassembled WGS sequence"/>
</dbReference>
<dbReference type="EMBL" id="JBFXLS010000049">
    <property type="protein sequence ID" value="KAL2823802.1"/>
    <property type="molecule type" value="Genomic_DNA"/>
</dbReference>
<comment type="subcellular location">
    <subcellularLocation>
        <location evidence="1">Nucleus</location>
    </subcellularLocation>
</comment>
<evidence type="ECO:0000256" key="4">
    <source>
        <dbReference type="ARBA" id="ARBA00023163"/>
    </source>
</evidence>
<dbReference type="CDD" id="cd00067">
    <property type="entry name" value="GAL4"/>
    <property type="match status" value="1"/>
</dbReference>
<keyword evidence="2" id="KW-0805">Transcription regulation</keyword>
<evidence type="ECO:0000313" key="9">
    <source>
        <dbReference type="Proteomes" id="UP001610335"/>
    </source>
</evidence>
<keyword evidence="3" id="KW-0238">DNA-binding</keyword>
<dbReference type="InterPro" id="IPR001138">
    <property type="entry name" value="Zn2Cys6_DnaBD"/>
</dbReference>
<comment type="caution">
    <text evidence="8">The sequence shown here is derived from an EMBL/GenBank/DDBJ whole genome shotgun (WGS) entry which is preliminary data.</text>
</comment>
<keyword evidence="5" id="KW-0539">Nucleus</keyword>
<reference evidence="8 9" key="1">
    <citation type="submission" date="2024-07" db="EMBL/GenBank/DDBJ databases">
        <title>Section-level genome sequencing and comparative genomics of Aspergillus sections Usti and Cavernicolus.</title>
        <authorList>
            <consortium name="Lawrence Berkeley National Laboratory"/>
            <person name="Nybo J.L."/>
            <person name="Vesth T.C."/>
            <person name="Theobald S."/>
            <person name="Frisvad J.C."/>
            <person name="Larsen T.O."/>
            <person name="Kjaerboelling I."/>
            <person name="Rothschild-Mancinelli K."/>
            <person name="Lyhne E.K."/>
            <person name="Kogle M.E."/>
            <person name="Barry K."/>
            <person name="Clum A."/>
            <person name="Na H."/>
            <person name="Ledsgaard L."/>
            <person name="Lin J."/>
            <person name="Lipzen A."/>
            <person name="Kuo A."/>
            <person name="Riley R."/>
            <person name="Mondo S."/>
            <person name="LaButti K."/>
            <person name="Haridas S."/>
            <person name="Pangalinan J."/>
            <person name="Salamov A.A."/>
            <person name="Simmons B.A."/>
            <person name="Magnuson J.K."/>
            <person name="Chen J."/>
            <person name="Drula E."/>
            <person name="Henrissat B."/>
            <person name="Wiebenga A."/>
            <person name="Lubbers R.J."/>
            <person name="Gomes A.C."/>
            <person name="Makela M.R."/>
            <person name="Stajich J."/>
            <person name="Grigoriev I.V."/>
            <person name="Mortensen U.H."/>
            <person name="De vries R.P."/>
            <person name="Baker S.E."/>
            <person name="Andersen M.R."/>
        </authorList>
    </citation>
    <scope>NUCLEOTIDE SEQUENCE [LARGE SCALE GENOMIC DNA]</scope>
    <source>
        <strain evidence="8 9">CBS 600.67</strain>
    </source>
</reference>
<dbReference type="SMART" id="SM00066">
    <property type="entry name" value="GAL4"/>
    <property type="match status" value="1"/>
</dbReference>
<evidence type="ECO:0000256" key="5">
    <source>
        <dbReference type="ARBA" id="ARBA00023242"/>
    </source>
</evidence>
<feature type="region of interest" description="Disordered" evidence="6">
    <location>
        <begin position="90"/>
        <end position="114"/>
    </location>
</feature>
<keyword evidence="4" id="KW-0804">Transcription</keyword>
<dbReference type="PANTHER" id="PTHR31001:SF90">
    <property type="entry name" value="CENTROMERE DNA-BINDING PROTEIN COMPLEX CBF3 SUBUNIT B"/>
    <property type="match status" value="1"/>
</dbReference>
<evidence type="ECO:0000256" key="1">
    <source>
        <dbReference type="ARBA" id="ARBA00004123"/>
    </source>
</evidence>
<evidence type="ECO:0000256" key="2">
    <source>
        <dbReference type="ARBA" id="ARBA00023015"/>
    </source>
</evidence>
<dbReference type="SUPFAM" id="SSF57701">
    <property type="entry name" value="Zn2/Cys6 DNA-binding domain"/>
    <property type="match status" value="1"/>
</dbReference>
<dbReference type="Pfam" id="PF00172">
    <property type="entry name" value="Zn_clus"/>
    <property type="match status" value="1"/>
</dbReference>
<dbReference type="InterPro" id="IPR050613">
    <property type="entry name" value="Sec_Metabolite_Reg"/>
</dbReference>
<protein>
    <recommendedName>
        <fullName evidence="7">Zn(2)-C6 fungal-type domain-containing protein</fullName>
    </recommendedName>
</protein>
<dbReference type="PROSITE" id="PS00463">
    <property type="entry name" value="ZN2_CY6_FUNGAL_1"/>
    <property type="match status" value="1"/>
</dbReference>